<dbReference type="PROSITE" id="PS50011">
    <property type="entry name" value="PROTEIN_KINASE_DOM"/>
    <property type="match status" value="2"/>
</dbReference>
<dbReference type="Pfam" id="PF00069">
    <property type="entry name" value="Pkinase"/>
    <property type="match status" value="2"/>
</dbReference>
<evidence type="ECO:0000313" key="3">
    <source>
        <dbReference type="Proteomes" id="UP000663850"/>
    </source>
</evidence>
<organism evidence="2 3">
    <name type="scientific">Rhizoctonia solani</name>
    <dbReference type="NCBI Taxonomy" id="456999"/>
    <lineage>
        <taxon>Eukaryota</taxon>
        <taxon>Fungi</taxon>
        <taxon>Dikarya</taxon>
        <taxon>Basidiomycota</taxon>
        <taxon>Agaricomycotina</taxon>
        <taxon>Agaricomycetes</taxon>
        <taxon>Cantharellales</taxon>
        <taxon>Ceratobasidiaceae</taxon>
        <taxon>Rhizoctonia</taxon>
    </lineage>
</organism>
<reference evidence="2" key="1">
    <citation type="submission" date="2021-01" db="EMBL/GenBank/DDBJ databases">
        <authorList>
            <person name="Kaushik A."/>
        </authorList>
    </citation>
    <scope>NUCLEOTIDE SEQUENCE</scope>
    <source>
        <strain evidence="2">Type strain: AG8-Rh-89/</strain>
    </source>
</reference>
<dbReference type="EMBL" id="CAJMWZ010002346">
    <property type="protein sequence ID" value="CAE6454146.1"/>
    <property type="molecule type" value="Genomic_DNA"/>
</dbReference>
<dbReference type="InterPro" id="IPR011009">
    <property type="entry name" value="Kinase-like_dom_sf"/>
</dbReference>
<feature type="domain" description="Protein kinase" evidence="1">
    <location>
        <begin position="474"/>
        <end position="746"/>
    </location>
</feature>
<evidence type="ECO:0000259" key="1">
    <source>
        <dbReference type="PROSITE" id="PS50011"/>
    </source>
</evidence>
<accession>A0A8H3BDZ1</accession>
<dbReference type="GO" id="GO:0004674">
    <property type="term" value="F:protein serine/threonine kinase activity"/>
    <property type="evidence" value="ECO:0007669"/>
    <property type="project" value="TreeGrafter"/>
</dbReference>
<dbReference type="Proteomes" id="UP000663850">
    <property type="component" value="Unassembled WGS sequence"/>
</dbReference>
<dbReference type="InterPro" id="IPR000719">
    <property type="entry name" value="Prot_kinase_dom"/>
</dbReference>
<gene>
    <name evidence="2" type="ORF">RDB_LOCUS43690</name>
</gene>
<dbReference type="PANTHER" id="PTHR44329">
    <property type="entry name" value="SERINE/THREONINE-PROTEIN KINASE TNNI3K-RELATED"/>
    <property type="match status" value="1"/>
</dbReference>
<dbReference type="InterPro" id="IPR051681">
    <property type="entry name" value="Ser/Thr_Kinases-Pseudokinases"/>
</dbReference>
<dbReference type="Gene3D" id="1.10.510.10">
    <property type="entry name" value="Transferase(Phosphotransferase) domain 1"/>
    <property type="match status" value="3"/>
</dbReference>
<dbReference type="Pfam" id="PF07714">
    <property type="entry name" value="PK_Tyr_Ser-Thr"/>
    <property type="match status" value="1"/>
</dbReference>
<dbReference type="InterPro" id="IPR001245">
    <property type="entry name" value="Ser-Thr/Tyr_kinase_cat_dom"/>
</dbReference>
<name>A0A8H3BDZ1_9AGAM</name>
<dbReference type="CDD" id="cd00180">
    <property type="entry name" value="PKc"/>
    <property type="match status" value="1"/>
</dbReference>
<dbReference type="AlphaFoldDB" id="A0A8H3BDZ1"/>
<feature type="domain" description="Protein kinase" evidence="1">
    <location>
        <begin position="1"/>
        <end position="169"/>
    </location>
</feature>
<dbReference type="SUPFAM" id="SSF56112">
    <property type="entry name" value="Protein kinase-like (PK-like)"/>
    <property type="match status" value="3"/>
</dbReference>
<proteinExistence type="predicted"/>
<sequence length="748" mass="83633">MLTDTVRGLTYMHGFKSGSIAHGDINLSNILVTANETALICDFGRSRQPHDKPIANEVIISNSSPFVGTVRYMSPELFVSNAARPTPAADMWAYGCVALEVLCRIPPYHETTSDMVIAELIKNGRLPSERPRGPRGSLINDKLWNVLTSCWQAQDWRPTAHIFLEQLTIMLQSGEVPSSPVPVDIFPRVATGPMPPWPSELDDLNDLLGEKSQMASSVRSTVWMTTLSSSQANCIVVIKVPRLNASTQNQERHDHLRYILRRVVADRYGVRHPNIVNLLGIASGFSPYEGLVFEYCSHRNLVVYFKENWVRQTEYARPPAPEANAYSLMCDILEGLKYMHGYPVPIPQGDLTPILTGLKPYTSHRRDDFAGAESVRGQPPATLANVDYSRAWITNGIWGTIGRCWRRDPLLRTSAGEFLKILKDLEGRKIPWLPLNVTDLTGKVKLPSGQRHSENQIATYASTWKRFRYEGQVLEEDVQLKMAMYRATYAPKWYSKTTPVAIKAGYDFSELDQQALITSIRREISLMAQIDHPRIQKLIGIDSNNMHIPDMVFEFDSQTTFDSVLSQGTGTTHEYAQILRDLMTAIAYLHKHENGSIAHGDIQPANILVLPDGSARLGNFTCSFQYLSGLPTSPGVLSTTVSTPQRSPIYCDPDYYRQGDGTRPVLPTIAGDIWSFGIVVLSSYSDKFLYKNHNDHVLQLSKGNLPFGLEEYSGLDGRIITLLHSILVLEPANRPSAQTVLAHVLKIL</sequence>
<protein>
    <recommendedName>
        <fullName evidence="1">Protein kinase domain-containing protein</fullName>
    </recommendedName>
</protein>
<dbReference type="Gene3D" id="3.30.200.20">
    <property type="entry name" value="Phosphorylase Kinase, domain 1"/>
    <property type="match status" value="1"/>
</dbReference>
<evidence type="ECO:0000313" key="2">
    <source>
        <dbReference type="EMBL" id="CAE6454146.1"/>
    </source>
</evidence>
<dbReference type="GO" id="GO:0005524">
    <property type="term" value="F:ATP binding"/>
    <property type="evidence" value="ECO:0007669"/>
    <property type="project" value="InterPro"/>
</dbReference>
<comment type="caution">
    <text evidence="2">The sequence shown here is derived from an EMBL/GenBank/DDBJ whole genome shotgun (WGS) entry which is preliminary data.</text>
</comment>